<evidence type="ECO:0000313" key="4">
    <source>
        <dbReference type="Proteomes" id="UP000263012"/>
    </source>
</evidence>
<dbReference type="InterPro" id="IPR018146">
    <property type="entry name" value="Glyoxalase_1_CS"/>
</dbReference>
<dbReference type="PROSITE" id="PS00934">
    <property type="entry name" value="GLYOXALASE_I_1"/>
    <property type="match status" value="1"/>
</dbReference>
<organism evidence="3 4">
    <name type="scientific">Halalkaliarchaeum desulfuricum</name>
    <dbReference type="NCBI Taxonomy" id="2055893"/>
    <lineage>
        <taxon>Archaea</taxon>
        <taxon>Methanobacteriati</taxon>
        <taxon>Methanobacteriota</taxon>
        <taxon>Stenosarchaea group</taxon>
        <taxon>Halobacteria</taxon>
        <taxon>Halobacteriales</taxon>
        <taxon>Haloferacaceae</taxon>
        <taxon>Halalkaliarchaeum</taxon>
    </lineage>
</organism>
<dbReference type="Gene3D" id="3.10.180.10">
    <property type="entry name" value="2,3-Dihydroxybiphenyl 1,2-Dioxygenase, domain 1"/>
    <property type="match status" value="1"/>
</dbReference>
<evidence type="ECO:0000313" key="3">
    <source>
        <dbReference type="EMBL" id="AUX09892.1"/>
    </source>
</evidence>
<dbReference type="GO" id="GO:0004462">
    <property type="term" value="F:lactoylglutathione lyase activity"/>
    <property type="evidence" value="ECO:0007669"/>
    <property type="project" value="InterPro"/>
</dbReference>
<dbReference type="GO" id="GO:0004493">
    <property type="term" value="F:methylmalonyl-CoA epimerase activity"/>
    <property type="evidence" value="ECO:0007669"/>
    <property type="project" value="TreeGrafter"/>
</dbReference>
<dbReference type="EMBL" id="CP025066">
    <property type="protein sequence ID" value="AUX09892.1"/>
    <property type="molecule type" value="Genomic_DNA"/>
</dbReference>
<dbReference type="InterPro" id="IPR037523">
    <property type="entry name" value="VOC_core"/>
</dbReference>
<dbReference type="PROSITE" id="PS51819">
    <property type="entry name" value="VOC"/>
    <property type="match status" value="1"/>
</dbReference>
<name>A0A343TLC0_9EURY</name>
<dbReference type="GeneID" id="37878623"/>
<gene>
    <name evidence="3" type="ORF">AArcSl_2268</name>
</gene>
<feature type="domain" description="VOC" evidence="2">
    <location>
        <begin position="5"/>
        <end position="139"/>
    </location>
</feature>
<dbReference type="PANTHER" id="PTHR43048:SF3">
    <property type="entry name" value="METHYLMALONYL-COA EPIMERASE, MITOCHONDRIAL"/>
    <property type="match status" value="1"/>
</dbReference>
<dbReference type="GO" id="GO:0046491">
    <property type="term" value="P:L-methylmalonyl-CoA metabolic process"/>
    <property type="evidence" value="ECO:0007669"/>
    <property type="project" value="TreeGrafter"/>
</dbReference>
<proteinExistence type="predicted"/>
<dbReference type="GO" id="GO:0046872">
    <property type="term" value="F:metal ion binding"/>
    <property type="evidence" value="ECO:0007669"/>
    <property type="project" value="UniProtKB-KW"/>
</dbReference>
<dbReference type="RefSeq" id="WP_119819202.1">
    <property type="nucleotide sequence ID" value="NZ_CP025066.1"/>
</dbReference>
<dbReference type="KEGG" id="hdf:AArcSl_2268"/>
<dbReference type="SUPFAM" id="SSF54593">
    <property type="entry name" value="Glyoxalase/Bleomycin resistance protein/Dihydroxybiphenyl dioxygenase"/>
    <property type="match status" value="1"/>
</dbReference>
<evidence type="ECO:0000256" key="1">
    <source>
        <dbReference type="ARBA" id="ARBA00022723"/>
    </source>
</evidence>
<dbReference type="Pfam" id="PF00903">
    <property type="entry name" value="Glyoxalase"/>
    <property type="match status" value="1"/>
</dbReference>
<dbReference type="AlphaFoldDB" id="A0A343TLC0"/>
<keyword evidence="1" id="KW-0479">Metal-binding</keyword>
<accession>A0A343TLC0</accession>
<keyword evidence="4" id="KW-1185">Reference proteome</keyword>
<dbReference type="InterPro" id="IPR004360">
    <property type="entry name" value="Glyas_Fos-R_dOase_dom"/>
</dbReference>
<sequence length="139" mass="14895">MDKLSVHHVGIVVSDLEASLEFYRDTLGLSVADEFTLSDDGIGTAIGVDGVSGDFVHLEGNGARVELIEYDPTGVDSRADAINGLGAKHVGFAVEDLQEFYENLPDDVEPLSSPQPVEIGTSILFFRDPDGNFLEVVEA</sequence>
<keyword evidence="3" id="KW-0456">Lyase</keyword>
<evidence type="ECO:0000259" key="2">
    <source>
        <dbReference type="PROSITE" id="PS51819"/>
    </source>
</evidence>
<dbReference type="OrthoDB" id="275292at2157"/>
<dbReference type="InterPro" id="IPR029068">
    <property type="entry name" value="Glyas_Bleomycin-R_OHBP_Dase"/>
</dbReference>
<dbReference type="InterPro" id="IPR051785">
    <property type="entry name" value="MMCE/EMCE_epimerase"/>
</dbReference>
<dbReference type="PANTHER" id="PTHR43048">
    <property type="entry name" value="METHYLMALONYL-COA EPIMERASE"/>
    <property type="match status" value="1"/>
</dbReference>
<dbReference type="Proteomes" id="UP000263012">
    <property type="component" value="Chromosome"/>
</dbReference>
<protein>
    <submittedName>
        <fullName evidence="3">Lactoylglutathione lyase</fullName>
    </submittedName>
</protein>
<reference evidence="4" key="1">
    <citation type="submission" date="2017-11" db="EMBL/GenBank/DDBJ databases">
        <title>Phenotypic and genomic properties of facultatively anaerobic sulfur-reducing natronoarchaea from hypersaline soda lakes.</title>
        <authorList>
            <person name="Sorokin D.Y."/>
            <person name="Kublanov I.V."/>
            <person name="Roman P."/>
            <person name="Sinninghe Damste J.S."/>
            <person name="Golyshin P.N."/>
            <person name="Rojo D."/>
            <person name="Ciordia S."/>
            <person name="Mena M.D.C."/>
            <person name="Ferrer M."/>
            <person name="Messina E."/>
            <person name="Smedile F."/>
            <person name="La Spada G."/>
            <person name="La Cono V."/>
            <person name="Yakimov M.M."/>
        </authorList>
    </citation>
    <scope>NUCLEOTIDE SEQUENCE [LARGE SCALE GENOMIC DNA]</scope>
    <source>
        <strain evidence="4">AArc-Sl</strain>
    </source>
</reference>